<dbReference type="OMA" id="CPFRPLV"/>
<feature type="transmembrane region" description="Helical" evidence="6">
    <location>
        <begin position="32"/>
        <end position="53"/>
    </location>
</feature>
<feature type="transmembrane region" description="Helical" evidence="6">
    <location>
        <begin position="135"/>
        <end position="152"/>
    </location>
</feature>
<evidence type="ECO:0000256" key="4">
    <source>
        <dbReference type="ARBA" id="ARBA00023136"/>
    </source>
</evidence>
<dbReference type="InterPro" id="IPR007568">
    <property type="entry name" value="RTA1"/>
</dbReference>
<evidence type="ECO:0000256" key="1">
    <source>
        <dbReference type="ARBA" id="ARBA00004141"/>
    </source>
</evidence>
<gene>
    <name evidence="7" type="ORF">VDBG_04284</name>
</gene>
<reference evidence="8" key="1">
    <citation type="journal article" date="2011" name="PLoS Pathog.">
        <title>Comparative genomics yields insights into niche adaptation of plant vascular wilt pathogens.</title>
        <authorList>
            <person name="Klosterman S.J."/>
            <person name="Subbarao K.V."/>
            <person name="Kang S."/>
            <person name="Veronese P."/>
            <person name="Gold S.E."/>
            <person name="Thomma B.P.H.J."/>
            <person name="Chen Z."/>
            <person name="Henrissat B."/>
            <person name="Lee Y.-H."/>
            <person name="Park J."/>
            <person name="Garcia-Pedrajas M.D."/>
            <person name="Barbara D.J."/>
            <person name="Anchieta A."/>
            <person name="de Jonge R."/>
            <person name="Santhanam P."/>
            <person name="Maruthachalam K."/>
            <person name="Atallah Z."/>
            <person name="Amyotte S.G."/>
            <person name="Paz Z."/>
            <person name="Inderbitzin P."/>
            <person name="Hayes R.J."/>
            <person name="Heiman D.I."/>
            <person name="Young S."/>
            <person name="Zeng Q."/>
            <person name="Engels R."/>
            <person name="Galagan J."/>
            <person name="Cuomo C.A."/>
            <person name="Dobinson K.F."/>
            <person name="Ma L.-J."/>
        </authorList>
    </citation>
    <scope>NUCLEOTIDE SEQUENCE [LARGE SCALE GENOMIC DNA]</scope>
    <source>
        <strain evidence="8">VaMs.102 / ATCC MYA-4576 / FGSC 10136</strain>
    </source>
</reference>
<keyword evidence="2 6" id="KW-0812">Transmembrane</keyword>
<evidence type="ECO:0000256" key="6">
    <source>
        <dbReference type="SAM" id="Phobius"/>
    </source>
</evidence>
<organism evidence="8">
    <name type="scientific">Verticillium alfalfae (strain VaMs.102 / ATCC MYA-4576 / FGSC 10136)</name>
    <name type="common">Verticillium wilt of alfalfa</name>
    <name type="synonym">Verticillium albo-atrum</name>
    <dbReference type="NCBI Taxonomy" id="526221"/>
    <lineage>
        <taxon>Eukaryota</taxon>
        <taxon>Fungi</taxon>
        <taxon>Dikarya</taxon>
        <taxon>Ascomycota</taxon>
        <taxon>Pezizomycotina</taxon>
        <taxon>Sordariomycetes</taxon>
        <taxon>Hypocreomycetidae</taxon>
        <taxon>Glomerellales</taxon>
        <taxon>Plectosphaerellaceae</taxon>
        <taxon>Verticillium</taxon>
    </lineage>
</organism>
<dbReference type="PANTHER" id="PTHR31465:SF9">
    <property type="entry name" value="SPHINGOID LONG-CHAIN BASE TRANSPORTER RSB1"/>
    <property type="match status" value="1"/>
</dbReference>
<sequence>MAGDCNSVFLAGFALLVPVTLALGYRFKTPIFASILTTGLLLEVLGFAGRLLLFDNVANKTYFALFLLGTVLGSTFIAASIFIILPHALSVYGARASSVQPKHIALVLSAVALVAAIVEIIGTVCVAFAVLETAGLVVFVAVHSWFTINLNGERSKLDPKHATVYRSARFKRFLLGTQAATVLLLSHTIYRIVETASGFDGPLAQNEAACMVVNGALPFVVCALLAIFHPGVAFGKAWGPTSPRLRKRYTRPAPLRSPVATFEYSRSPDQTAFDKMTTPTSATMPLQNATMATTVKQSPVTQTTTQQPLSVGMTQKNSPTFWKEQQRRHSQRLSSTFLRQSPKTSPTFEMNQMQQPRASPTAQHGSRPHSQSLSGHRTSLKSEQAATRGKLVDSETLW</sequence>
<feature type="compositionally biased region" description="Polar residues" evidence="5">
    <location>
        <begin position="277"/>
        <end position="292"/>
    </location>
</feature>
<evidence type="ECO:0000313" key="7">
    <source>
        <dbReference type="EMBL" id="EEY18175.1"/>
    </source>
</evidence>
<dbReference type="GO" id="GO:0005886">
    <property type="term" value="C:plasma membrane"/>
    <property type="evidence" value="ECO:0007669"/>
    <property type="project" value="TreeGrafter"/>
</dbReference>
<feature type="compositionally biased region" description="Low complexity" evidence="5">
    <location>
        <begin position="293"/>
        <end position="308"/>
    </location>
</feature>
<dbReference type="AlphaFoldDB" id="C9SGT1"/>
<accession>C9SGT1</accession>
<evidence type="ECO:0000256" key="3">
    <source>
        <dbReference type="ARBA" id="ARBA00022989"/>
    </source>
</evidence>
<keyword evidence="3 6" id="KW-1133">Transmembrane helix</keyword>
<feature type="transmembrane region" description="Helical" evidence="6">
    <location>
        <begin position="104"/>
        <end position="129"/>
    </location>
</feature>
<dbReference type="PANTHER" id="PTHR31465">
    <property type="entry name" value="PROTEIN RTA1-RELATED"/>
    <property type="match status" value="1"/>
</dbReference>
<evidence type="ECO:0000256" key="5">
    <source>
        <dbReference type="SAM" id="MobiDB-lite"/>
    </source>
</evidence>
<protein>
    <recommendedName>
        <fullName evidence="9">RTA1 domain-containing protein</fullName>
    </recommendedName>
</protein>
<dbReference type="GO" id="GO:0000324">
    <property type="term" value="C:fungal-type vacuole"/>
    <property type="evidence" value="ECO:0007669"/>
    <property type="project" value="TreeGrafter"/>
</dbReference>
<evidence type="ECO:0000256" key="2">
    <source>
        <dbReference type="ARBA" id="ARBA00022692"/>
    </source>
</evidence>
<feature type="region of interest" description="Disordered" evidence="5">
    <location>
        <begin position="266"/>
        <end position="398"/>
    </location>
</feature>
<dbReference type="eggNOG" id="ENOG502QU4U">
    <property type="taxonomic scope" value="Eukaryota"/>
</dbReference>
<keyword evidence="8" id="KW-1185">Reference proteome</keyword>
<feature type="transmembrane region" description="Helical" evidence="6">
    <location>
        <begin position="6"/>
        <end position="25"/>
    </location>
</feature>
<feature type="compositionally biased region" description="Polar residues" evidence="5">
    <location>
        <begin position="332"/>
        <end position="385"/>
    </location>
</feature>
<dbReference type="HOGENOM" id="CLU_033465_2_1_1"/>
<proteinExistence type="predicted"/>
<dbReference type="RefSeq" id="XP_003006331.1">
    <property type="nucleotide sequence ID" value="XM_003006285.1"/>
</dbReference>
<dbReference type="Proteomes" id="UP000008698">
    <property type="component" value="Unassembled WGS sequence"/>
</dbReference>
<comment type="subcellular location">
    <subcellularLocation>
        <location evidence="1">Membrane</location>
        <topology evidence="1">Multi-pass membrane protein</topology>
    </subcellularLocation>
</comment>
<dbReference type="KEGG" id="val:VDBG_04284"/>
<dbReference type="OrthoDB" id="3358017at2759"/>
<dbReference type="GeneID" id="9535138"/>
<evidence type="ECO:0000313" key="8">
    <source>
        <dbReference type="Proteomes" id="UP000008698"/>
    </source>
</evidence>
<evidence type="ECO:0008006" key="9">
    <source>
        <dbReference type="Google" id="ProtNLM"/>
    </source>
</evidence>
<dbReference type="Pfam" id="PF04479">
    <property type="entry name" value="RTA1"/>
    <property type="match status" value="1"/>
</dbReference>
<dbReference type="EMBL" id="DS985217">
    <property type="protein sequence ID" value="EEY18175.1"/>
    <property type="molecule type" value="Genomic_DNA"/>
</dbReference>
<name>C9SGT1_VERA1</name>
<keyword evidence="4 6" id="KW-0472">Membrane</keyword>
<feature type="transmembrane region" description="Helical" evidence="6">
    <location>
        <begin position="65"/>
        <end position="92"/>
    </location>
</feature>
<feature type="transmembrane region" description="Helical" evidence="6">
    <location>
        <begin position="213"/>
        <end position="238"/>
    </location>
</feature>